<evidence type="ECO:0000313" key="3">
    <source>
        <dbReference type="Proteomes" id="UP000826656"/>
    </source>
</evidence>
<name>A0ABQ7V743_SOLTU</name>
<keyword evidence="3" id="KW-1185">Reference proteome</keyword>
<dbReference type="EMBL" id="JAIVGD010000015">
    <property type="protein sequence ID" value="KAH0758845.1"/>
    <property type="molecule type" value="Genomic_DNA"/>
</dbReference>
<proteinExistence type="predicted"/>
<keyword evidence="1" id="KW-0175">Coiled coil</keyword>
<evidence type="ECO:0000313" key="2">
    <source>
        <dbReference type="EMBL" id="KAH0758845.1"/>
    </source>
</evidence>
<organism evidence="2 3">
    <name type="scientific">Solanum tuberosum</name>
    <name type="common">Potato</name>
    <dbReference type="NCBI Taxonomy" id="4113"/>
    <lineage>
        <taxon>Eukaryota</taxon>
        <taxon>Viridiplantae</taxon>
        <taxon>Streptophyta</taxon>
        <taxon>Embryophyta</taxon>
        <taxon>Tracheophyta</taxon>
        <taxon>Spermatophyta</taxon>
        <taxon>Magnoliopsida</taxon>
        <taxon>eudicotyledons</taxon>
        <taxon>Gunneridae</taxon>
        <taxon>Pentapetalae</taxon>
        <taxon>asterids</taxon>
        <taxon>lamiids</taxon>
        <taxon>Solanales</taxon>
        <taxon>Solanaceae</taxon>
        <taxon>Solanoideae</taxon>
        <taxon>Solaneae</taxon>
        <taxon>Solanum</taxon>
    </lineage>
</organism>
<gene>
    <name evidence="2" type="ORF">KY290_022338</name>
</gene>
<dbReference type="Proteomes" id="UP000826656">
    <property type="component" value="Unassembled WGS sequence"/>
</dbReference>
<protein>
    <submittedName>
        <fullName evidence="2">Uncharacterized protein</fullName>
    </submittedName>
</protein>
<evidence type="ECO:0000256" key="1">
    <source>
        <dbReference type="SAM" id="Coils"/>
    </source>
</evidence>
<feature type="coiled-coil region" evidence="1">
    <location>
        <begin position="32"/>
        <end position="65"/>
    </location>
</feature>
<sequence length="133" mass="15126">MEDITSEREIAEALKPKVAIQCAKSAILISSLKNTTLDYANLNQNKNEENLKEVVELKMKIVKEKLKNKRLKLCSVTELLIQVEVAINACIRKDDLHHRCGPSLDHANAGCFVHRPPVKILFLSNIFFSLKDW</sequence>
<comment type="caution">
    <text evidence="2">The sequence shown here is derived from an EMBL/GenBank/DDBJ whole genome shotgun (WGS) entry which is preliminary data.</text>
</comment>
<accession>A0ABQ7V743</accession>
<reference evidence="2 3" key="1">
    <citation type="journal article" date="2021" name="bioRxiv">
        <title>Chromosome-scale and haplotype-resolved genome assembly of a tetraploid potato cultivar.</title>
        <authorList>
            <person name="Sun H."/>
            <person name="Jiao W.-B."/>
            <person name="Krause K."/>
            <person name="Campoy J.A."/>
            <person name="Goel M."/>
            <person name="Folz-Donahue K."/>
            <person name="Kukat C."/>
            <person name="Huettel B."/>
            <person name="Schneeberger K."/>
        </authorList>
    </citation>
    <scope>NUCLEOTIDE SEQUENCE [LARGE SCALE GENOMIC DNA]</scope>
    <source>
        <strain evidence="2">SolTubOtavaFocal</strain>
        <tissue evidence="2">Leaves</tissue>
    </source>
</reference>